<organism evidence="1 2">
    <name type="scientific">Streblomastix strix</name>
    <dbReference type="NCBI Taxonomy" id="222440"/>
    <lineage>
        <taxon>Eukaryota</taxon>
        <taxon>Metamonada</taxon>
        <taxon>Preaxostyla</taxon>
        <taxon>Oxymonadida</taxon>
        <taxon>Streblomastigidae</taxon>
        <taxon>Streblomastix</taxon>
    </lineage>
</organism>
<name>A0A5J4TNB7_9EUKA</name>
<reference evidence="1 2" key="1">
    <citation type="submission" date="2019-03" db="EMBL/GenBank/DDBJ databases">
        <title>Single cell metagenomics reveals metabolic interactions within the superorganism composed of flagellate Streblomastix strix and complex community of Bacteroidetes bacteria on its surface.</title>
        <authorList>
            <person name="Treitli S.C."/>
            <person name="Kolisko M."/>
            <person name="Husnik F."/>
            <person name="Keeling P."/>
            <person name="Hampl V."/>
        </authorList>
    </citation>
    <scope>NUCLEOTIDE SEQUENCE [LARGE SCALE GENOMIC DNA]</scope>
    <source>
        <strain evidence="1">ST1C</strain>
    </source>
</reference>
<dbReference type="EMBL" id="SNRW01029149">
    <property type="protein sequence ID" value="KAA6358935.1"/>
    <property type="molecule type" value="Genomic_DNA"/>
</dbReference>
<dbReference type="AlphaFoldDB" id="A0A5J4TNB7"/>
<protein>
    <submittedName>
        <fullName evidence="1">Uncharacterized protein</fullName>
    </submittedName>
</protein>
<gene>
    <name evidence="1" type="ORF">EZS28_045540</name>
</gene>
<sequence length="89" mass="9840">MDEIGLYVDGSTKVAESKGKRKTVGAIKDINPGHLSCSLSLLERDNLFQHSLFGDNLSYLHLAEIVQECGCCGILRPVYSKNIELLVQF</sequence>
<dbReference type="Proteomes" id="UP000324800">
    <property type="component" value="Unassembled WGS sequence"/>
</dbReference>
<proteinExistence type="predicted"/>
<evidence type="ECO:0000313" key="2">
    <source>
        <dbReference type="Proteomes" id="UP000324800"/>
    </source>
</evidence>
<comment type="caution">
    <text evidence="1">The sequence shown here is derived from an EMBL/GenBank/DDBJ whole genome shotgun (WGS) entry which is preliminary data.</text>
</comment>
<accession>A0A5J4TNB7</accession>
<evidence type="ECO:0000313" key="1">
    <source>
        <dbReference type="EMBL" id="KAA6358935.1"/>
    </source>
</evidence>